<dbReference type="Gene3D" id="3.40.50.300">
    <property type="entry name" value="P-loop containing nucleotide triphosphate hydrolases"/>
    <property type="match status" value="2"/>
</dbReference>
<dbReference type="Pfam" id="PF13304">
    <property type="entry name" value="AAA_21"/>
    <property type="match status" value="1"/>
</dbReference>
<keyword evidence="7" id="KW-0472">Membrane</keyword>
<accession>A0A2W5B377</accession>
<keyword evidence="4" id="KW-0410">Iron transport</keyword>
<evidence type="ECO:0000256" key="4">
    <source>
        <dbReference type="ARBA" id="ARBA00022496"/>
    </source>
</evidence>
<dbReference type="SMART" id="SM00382">
    <property type="entry name" value="AAA"/>
    <property type="match status" value="1"/>
</dbReference>
<dbReference type="EMBL" id="QFNY01000165">
    <property type="protein sequence ID" value="PZO99876.1"/>
    <property type="molecule type" value="Genomic_DNA"/>
</dbReference>
<evidence type="ECO:0000259" key="8">
    <source>
        <dbReference type="SMART" id="SM00382"/>
    </source>
</evidence>
<name>A0A2W5B377_9CORY</name>
<proteinExistence type="predicted"/>
<evidence type="ECO:0000313" key="10">
    <source>
        <dbReference type="Proteomes" id="UP000249451"/>
    </source>
</evidence>
<keyword evidence="2" id="KW-0813">Transport</keyword>
<dbReference type="GO" id="GO:0005524">
    <property type="term" value="F:ATP binding"/>
    <property type="evidence" value="ECO:0007669"/>
    <property type="project" value="InterPro"/>
</dbReference>
<protein>
    <recommendedName>
        <fullName evidence="8">AAA+ ATPase domain-containing protein</fullName>
    </recommendedName>
</protein>
<dbReference type="GO" id="GO:0006826">
    <property type="term" value="P:iron ion transport"/>
    <property type="evidence" value="ECO:0007669"/>
    <property type="project" value="UniProtKB-KW"/>
</dbReference>
<dbReference type="InterPro" id="IPR003593">
    <property type="entry name" value="AAA+_ATPase"/>
</dbReference>
<dbReference type="GO" id="GO:0005886">
    <property type="term" value="C:plasma membrane"/>
    <property type="evidence" value="ECO:0007669"/>
    <property type="project" value="UniProtKB-SubCell"/>
</dbReference>
<keyword evidence="3" id="KW-1003">Cell membrane</keyword>
<organism evidence="9 10">
    <name type="scientific">Corynebacterium urealyticum</name>
    <dbReference type="NCBI Taxonomy" id="43771"/>
    <lineage>
        <taxon>Bacteria</taxon>
        <taxon>Bacillati</taxon>
        <taxon>Actinomycetota</taxon>
        <taxon>Actinomycetes</taxon>
        <taxon>Mycobacteriales</taxon>
        <taxon>Corynebacteriaceae</taxon>
        <taxon>Corynebacterium</taxon>
    </lineage>
</organism>
<evidence type="ECO:0000313" key="9">
    <source>
        <dbReference type="EMBL" id="PZO99876.1"/>
    </source>
</evidence>
<comment type="subcellular location">
    <subcellularLocation>
        <location evidence="1">Cell membrane</location>
        <topology evidence="1">Peripheral membrane protein</topology>
    </subcellularLocation>
</comment>
<dbReference type="PANTHER" id="PTHR42771">
    <property type="entry name" value="IRON(3+)-HYDROXAMATE IMPORT ATP-BINDING PROTEIN FHUC"/>
    <property type="match status" value="1"/>
</dbReference>
<dbReference type="GO" id="GO:0006302">
    <property type="term" value="P:double-strand break repair"/>
    <property type="evidence" value="ECO:0007669"/>
    <property type="project" value="InterPro"/>
</dbReference>
<evidence type="ECO:0000256" key="3">
    <source>
        <dbReference type="ARBA" id="ARBA00022475"/>
    </source>
</evidence>
<evidence type="ECO:0000256" key="7">
    <source>
        <dbReference type="ARBA" id="ARBA00023136"/>
    </source>
</evidence>
<evidence type="ECO:0000256" key="5">
    <source>
        <dbReference type="ARBA" id="ARBA00023004"/>
    </source>
</evidence>
<keyword evidence="5" id="KW-0408">Iron</keyword>
<dbReference type="GO" id="GO:0016887">
    <property type="term" value="F:ATP hydrolysis activity"/>
    <property type="evidence" value="ECO:0007669"/>
    <property type="project" value="InterPro"/>
</dbReference>
<sequence>MRSTLPLRAIRLRHVLRESSSWVHQMPVVADLRERGRLEFPSPVTVLSGENGVGKSTLLEALALKLGFGATGGRLDDPFKQPSTGTESPLVHDLVADLSQPLLRGYFLRAESHLTQVLHNQSPMEAAGRNRLEADWDITARSHGESIFDIFHEYIDGAGLYLLDEPEAGLSTIRQMALLGQIAEEVRQGAQFVIATHSPILMALPGTTIYEIGEHGIRTTALEQTEAFTALAEFFDDPRGTVDFLLGE</sequence>
<dbReference type="InterPro" id="IPR038729">
    <property type="entry name" value="Rad50/SbcC_AAA"/>
</dbReference>
<feature type="domain" description="AAA+ ATPase" evidence="8">
    <location>
        <begin position="41"/>
        <end position="231"/>
    </location>
</feature>
<dbReference type="PANTHER" id="PTHR42771:SF2">
    <property type="entry name" value="IRON(3+)-HYDROXAMATE IMPORT ATP-BINDING PROTEIN FHUC"/>
    <property type="match status" value="1"/>
</dbReference>
<evidence type="ECO:0000256" key="6">
    <source>
        <dbReference type="ARBA" id="ARBA00023065"/>
    </source>
</evidence>
<evidence type="ECO:0000256" key="1">
    <source>
        <dbReference type="ARBA" id="ARBA00004202"/>
    </source>
</evidence>
<dbReference type="InterPro" id="IPR003959">
    <property type="entry name" value="ATPase_AAA_core"/>
</dbReference>
<dbReference type="Pfam" id="PF13476">
    <property type="entry name" value="AAA_23"/>
    <property type="match status" value="1"/>
</dbReference>
<reference evidence="9 10" key="1">
    <citation type="submission" date="2017-11" db="EMBL/GenBank/DDBJ databases">
        <title>Infants hospitalized years apart are colonized by the same room-sourced microbial strains.</title>
        <authorList>
            <person name="Brooks B."/>
            <person name="Olm M.R."/>
            <person name="Firek B.A."/>
            <person name="Baker R."/>
            <person name="Thomas B.C."/>
            <person name="Morowitz M.J."/>
            <person name="Banfield J.F."/>
        </authorList>
    </citation>
    <scope>NUCLEOTIDE SEQUENCE [LARGE SCALE GENOMIC DNA]</scope>
    <source>
        <strain evidence="9">S2_012_000_R3_87</strain>
    </source>
</reference>
<keyword evidence="6" id="KW-0406">Ion transport</keyword>
<comment type="caution">
    <text evidence="9">The sequence shown here is derived from an EMBL/GenBank/DDBJ whole genome shotgun (WGS) entry which is preliminary data.</text>
</comment>
<evidence type="ECO:0000256" key="2">
    <source>
        <dbReference type="ARBA" id="ARBA00022448"/>
    </source>
</evidence>
<dbReference type="InterPro" id="IPR027417">
    <property type="entry name" value="P-loop_NTPase"/>
</dbReference>
<dbReference type="AlphaFoldDB" id="A0A2W5B377"/>
<gene>
    <name evidence="9" type="ORF">DI609_07430</name>
</gene>
<dbReference type="Proteomes" id="UP000249451">
    <property type="component" value="Unassembled WGS sequence"/>
</dbReference>
<dbReference type="SUPFAM" id="SSF52540">
    <property type="entry name" value="P-loop containing nucleoside triphosphate hydrolases"/>
    <property type="match status" value="1"/>
</dbReference>
<dbReference type="InterPro" id="IPR051535">
    <property type="entry name" value="Siderophore_ABC-ATPase"/>
</dbReference>